<dbReference type="KEGG" id="cinf:CINF_1274"/>
<dbReference type="AlphaFoldDB" id="A0A7H9CI22"/>
<sequence>MKSYKQKLIQKLSEYHLKRNSINVYLCSSADKRPRSDIVWELYLDKKWRIPKCAWGRNIRAWLAKNGCEKSQRYCEKRGIDYQNFDFS</sequence>
<dbReference type="Proteomes" id="UP000509414">
    <property type="component" value="Chromosome"/>
</dbReference>
<name>A0A7H9CI22_9BACT</name>
<organism evidence="1 2">
    <name type="scientific">Candidatus Campylobacter infans</name>
    <dbReference type="NCBI Taxonomy" id="2561898"/>
    <lineage>
        <taxon>Bacteria</taxon>
        <taxon>Pseudomonadati</taxon>
        <taxon>Campylobacterota</taxon>
        <taxon>Epsilonproteobacteria</taxon>
        <taxon>Campylobacterales</taxon>
        <taxon>Campylobacteraceae</taxon>
        <taxon>Campylobacter</taxon>
    </lineage>
</organism>
<reference evidence="1 2" key="1">
    <citation type="submission" date="2020-02" db="EMBL/GenBank/DDBJ databases">
        <title>Complete genome sequence of the novel Campylobacter species Candidatus Campylobacter infans.</title>
        <authorList>
            <person name="Duim B."/>
            <person name="Zomer A."/>
            <person name="van der Graaf L."/>
            <person name="Wagenaar J."/>
        </authorList>
    </citation>
    <scope>NUCLEOTIDE SEQUENCE [LARGE SCALE GENOMIC DNA]</scope>
    <source>
        <strain evidence="1 2">19S00001</strain>
    </source>
</reference>
<protein>
    <submittedName>
        <fullName evidence="1">Uncharacterized protein</fullName>
    </submittedName>
</protein>
<evidence type="ECO:0000313" key="2">
    <source>
        <dbReference type="Proteomes" id="UP000509414"/>
    </source>
</evidence>
<dbReference type="RefSeq" id="WP_179974937.1">
    <property type="nucleotide sequence ID" value="NZ_CP049075.1"/>
</dbReference>
<evidence type="ECO:0000313" key="1">
    <source>
        <dbReference type="EMBL" id="QLI05760.1"/>
    </source>
</evidence>
<dbReference type="EMBL" id="CP049075">
    <property type="protein sequence ID" value="QLI05760.1"/>
    <property type="molecule type" value="Genomic_DNA"/>
</dbReference>
<gene>
    <name evidence="1" type="ORF">CINF_1274</name>
</gene>
<proteinExistence type="predicted"/>
<accession>A0A7H9CI22</accession>
<keyword evidence="2" id="KW-1185">Reference proteome</keyword>